<dbReference type="Pfam" id="PF00106">
    <property type="entry name" value="adh_short"/>
    <property type="match status" value="1"/>
</dbReference>
<dbReference type="SUPFAM" id="SSF51735">
    <property type="entry name" value="NAD(P)-binding Rossmann-fold domains"/>
    <property type="match status" value="1"/>
</dbReference>
<reference evidence="4 5" key="1">
    <citation type="journal article" date="2021" name="Hortic Res">
        <title>Chromosome-scale assembly of the Dendrobium chrysotoxum genome enhances the understanding of orchid evolution.</title>
        <authorList>
            <person name="Zhang Y."/>
            <person name="Zhang G.Q."/>
            <person name="Zhang D."/>
            <person name="Liu X.D."/>
            <person name="Xu X.Y."/>
            <person name="Sun W.H."/>
            <person name="Yu X."/>
            <person name="Zhu X."/>
            <person name="Wang Z.W."/>
            <person name="Zhao X."/>
            <person name="Zhong W.Y."/>
            <person name="Chen H."/>
            <person name="Yin W.L."/>
            <person name="Huang T."/>
            <person name="Niu S.C."/>
            <person name="Liu Z.J."/>
        </authorList>
    </citation>
    <scope>NUCLEOTIDE SEQUENCE [LARGE SCALE GENOMIC DNA]</scope>
    <source>
        <strain evidence="4">Lindl</strain>
    </source>
</reference>
<dbReference type="AlphaFoldDB" id="A0AAV7FRN3"/>
<dbReference type="Proteomes" id="UP000775213">
    <property type="component" value="Unassembled WGS sequence"/>
</dbReference>
<dbReference type="GO" id="GO:0016491">
    <property type="term" value="F:oxidoreductase activity"/>
    <property type="evidence" value="ECO:0007669"/>
    <property type="project" value="UniProtKB-KW"/>
</dbReference>
<proteinExistence type="inferred from homology"/>
<evidence type="ECO:0000313" key="4">
    <source>
        <dbReference type="EMBL" id="KAH0446027.1"/>
    </source>
</evidence>
<dbReference type="PRINTS" id="PR00081">
    <property type="entry name" value="GDHRDH"/>
</dbReference>
<evidence type="ECO:0000256" key="2">
    <source>
        <dbReference type="ARBA" id="ARBA00023002"/>
    </source>
</evidence>
<evidence type="ECO:0000313" key="5">
    <source>
        <dbReference type="Proteomes" id="UP000775213"/>
    </source>
</evidence>
<dbReference type="InterPro" id="IPR036291">
    <property type="entry name" value="NAD(P)-bd_dom_sf"/>
</dbReference>
<dbReference type="PANTHER" id="PTHR44169:SF6">
    <property type="entry name" value="NADPH-DEPENDENT 1-ACYLDIHYDROXYACETONE PHOSPHATE REDUCTASE"/>
    <property type="match status" value="1"/>
</dbReference>
<evidence type="ECO:0000256" key="3">
    <source>
        <dbReference type="RuleBase" id="RU000363"/>
    </source>
</evidence>
<organism evidence="4 5">
    <name type="scientific">Dendrobium chrysotoxum</name>
    <name type="common">Orchid</name>
    <dbReference type="NCBI Taxonomy" id="161865"/>
    <lineage>
        <taxon>Eukaryota</taxon>
        <taxon>Viridiplantae</taxon>
        <taxon>Streptophyta</taxon>
        <taxon>Embryophyta</taxon>
        <taxon>Tracheophyta</taxon>
        <taxon>Spermatophyta</taxon>
        <taxon>Magnoliopsida</taxon>
        <taxon>Liliopsida</taxon>
        <taxon>Asparagales</taxon>
        <taxon>Orchidaceae</taxon>
        <taxon>Epidendroideae</taxon>
        <taxon>Malaxideae</taxon>
        <taxon>Dendrobiinae</taxon>
        <taxon>Dendrobium</taxon>
    </lineage>
</organism>
<gene>
    <name evidence="4" type="ORF">IEQ34_025141</name>
</gene>
<dbReference type="PANTHER" id="PTHR44169">
    <property type="entry name" value="NADPH-DEPENDENT 1-ACYLDIHYDROXYACETONE PHOSPHATE REDUCTASE"/>
    <property type="match status" value="1"/>
</dbReference>
<name>A0AAV7FRN3_DENCH</name>
<evidence type="ECO:0000256" key="1">
    <source>
        <dbReference type="ARBA" id="ARBA00006484"/>
    </source>
</evidence>
<protein>
    <submittedName>
        <fullName evidence="4">Uncharacterized protein</fullName>
    </submittedName>
</protein>
<keyword evidence="5" id="KW-1185">Reference proteome</keyword>
<dbReference type="Gene3D" id="3.40.50.720">
    <property type="entry name" value="NAD(P)-binding Rossmann-like Domain"/>
    <property type="match status" value="1"/>
</dbReference>
<comment type="caution">
    <text evidence="4">The sequence shown here is derived from an EMBL/GenBank/DDBJ whole genome shotgun (WGS) entry which is preliminary data.</text>
</comment>
<keyword evidence="2" id="KW-0560">Oxidoreductase</keyword>
<dbReference type="GO" id="GO:0005783">
    <property type="term" value="C:endoplasmic reticulum"/>
    <property type="evidence" value="ECO:0007669"/>
    <property type="project" value="TreeGrafter"/>
</dbReference>
<dbReference type="PRINTS" id="PR00080">
    <property type="entry name" value="SDRFAMILY"/>
</dbReference>
<dbReference type="EMBL" id="JAGFBR010000279">
    <property type="protein sequence ID" value="KAH0446027.1"/>
    <property type="molecule type" value="Genomic_DNA"/>
</dbReference>
<dbReference type="InterPro" id="IPR002347">
    <property type="entry name" value="SDR_fam"/>
</dbReference>
<comment type="similarity">
    <text evidence="1 3">Belongs to the short-chain dehydrogenases/reductases (SDR) family.</text>
</comment>
<accession>A0AAV7FRN3</accession>
<sequence>MGQGRTMSKFQFIDADVEQVQLDVSDCSSIQSAVTQIEETAGKIDILVNNAGQGCVGPLAEVDFDKARQTFDINVLGLLAVTQAVTPGMMSRRNGLVYCATKACVTSMSDVLRMELEGFGVRVMCVYPGAIKSSIGEANAKAFIARPDSRYANVGQHILARATWSQCPQSTPTSTLAEEIVRNALKKSPPANLSAGYRSSSAWWSYYLPYWIRDRLWATQFGIAEVAALRAVLANWKVEDAREALHMLDFLRPGCFRYCRFVFALADTARIPRYVSRYFLSGDYAKGDLLCRHAAVA</sequence>